<comment type="similarity">
    <text evidence="1">Belongs to the UPF0065 (bug) family.</text>
</comment>
<reference evidence="4" key="1">
    <citation type="journal article" date="2019" name="Int. J. Syst. Evol. Microbiol.">
        <title>The Global Catalogue of Microorganisms (GCM) 10K type strain sequencing project: providing services to taxonomists for standard genome sequencing and annotation.</title>
        <authorList>
            <consortium name="The Broad Institute Genomics Platform"/>
            <consortium name="The Broad Institute Genome Sequencing Center for Infectious Disease"/>
            <person name="Wu L."/>
            <person name="Ma J."/>
        </authorList>
    </citation>
    <scope>NUCLEOTIDE SEQUENCE [LARGE SCALE GENOMIC DNA]</scope>
    <source>
        <strain evidence="4">CCUG 53903</strain>
    </source>
</reference>
<sequence length="326" mass="34262">MRLLKQLAFSSLCLLGVLSAQQVAAQAYPSRPVKIVVPFAAGGGPDIETRRLATKLGATLNGNVVVENRVGAAGILAAEVVTQAPPDGYTVLAGSVSQVVQKILRPKAQFDPVVTFIPVTQTSSSPTVLVVPADSPIQTAKELEALVRSRPGQLNYGSGGIGTAAHLAGATFTSQLKLDAIHVPYRGSVELMPALLGKQIQFAFPIAGTAVPQVKSGKVRALAVSGAKRLATLPDVPTLKELYNDELMVQEAWGGLWVPAHTPADVVQQLFVATRKAMQDPELQAHYLSTGSSVETSESPAAFLAFMRAETAKWAKVIQLAGVKAD</sequence>
<organism evidence="3 4">
    <name type="scientific">Hydrogenophaga defluvii</name>
    <dbReference type="NCBI Taxonomy" id="249410"/>
    <lineage>
        <taxon>Bacteria</taxon>
        <taxon>Pseudomonadati</taxon>
        <taxon>Pseudomonadota</taxon>
        <taxon>Betaproteobacteria</taxon>
        <taxon>Burkholderiales</taxon>
        <taxon>Comamonadaceae</taxon>
        <taxon>Hydrogenophaga</taxon>
    </lineage>
</organism>
<dbReference type="RefSeq" id="WP_382199216.1">
    <property type="nucleotide sequence ID" value="NZ_JBHTBZ010000013.1"/>
</dbReference>
<dbReference type="PIRSF" id="PIRSF017082">
    <property type="entry name" value="YflP"/>
    <property type="match status" value="1"/>
</dbReference>
<dbReference type="Gene3D" id="3.40.190.10">
    <property type="entry name" value="Periplasmic binding protein-like II"/>
    <property type="match status" value="1"/>
</dbReference>
<keyword evidence="4" id="KW-1185">Reference proteome</keyword>
<dbReference type="EMBL" id="JBHTBZ010000013">
    <property type="protein sequence ID" value="MFC7459956.1"/>
    <property type="molecule type" value="Genomic_DNA"/>
</dbReference>
<dbReference type="Proteomes" id="UP001596457">
    <property type="component" value="Unassembled WGS sequence"/>
</dbReference>
<accession>A0ABW2S8X6</accession>
<protein>
    <submittedName>
        <fullName evidence="3">Bug family tripartite tricarboxylate transporter substrate binding protein</fullName>
    </submittedName>
</protein>
<evidence type="ECO:0000256" key="2">
    <source>
        <dbReference type="SAM" id="SignalP"/>
    </source>
</evidence>
<proteinExistence type="inferred from homology"/>
<keyword evidence="2" id="KW-0732">Signal</keyword>
<evidence type="ECO:0000256" key="1">
    <source>
        <dbReference type="ARBA" id="ARBA00006987"/>
    </source>
</evidence>
<evidence type="ECO:0000313" key="4">
    <source>
        <dbReference type="Proteomes" id="UP001596457"/>
    </source>
</evidence>
<dbReference type="InterPro" id="IPR042100">
    <property type="entry name" value="Bug_dom1"/>
</dbReference>
<evidence type="ECO:0000313" key="3">
    <source>
        <dbReference type="EMBL" id="MFC7459956.1"/>
    </source>
</evidence>
<dbReference type="InterPro" id="IPR005064">
    <property type="entry name" value="BUG"/>
</dbReference>
<name>A0ABW2S8X6_9BURK</name>
<feature type="signal peptide" evidence="2">
    <location>
        <begin position="1"/>
        <end position="25"/>
    </location>
</feature>
<dbReference type="PANTHER" id="PTHR42928">
    <property type="entry name" value="TRICARBOXYLATE-BINDING PROTEIN"/>
    <property type="match status" value="1"/>
</dbReference>
<dbReference type="PANTHER" id="PTHR42928:SF5">
    <property type="entry name" value="BLR1237 PROTEIN"/>
    <property type="match status" value="1"/>
</dbReference>
<dbReference type="SUPFAM" id="SSF53850">
    <property type="entry name" value="Periplasmic binding protein-like II"/>
    <property type="match status" value="1"/>
</dbReference>
<feature type="chain" id="PRO_5045850649" evidence="2">
    <location>
        <begin position="26"/>
        <end position="326"/>
    </location>
</feature>
<gene>
    <name evidence="3" type="ORF">ACFQU0_05890</name>
</gene>
<dbReference type="Gene3D" id="3.40.190.150">
    <property type="entry name" value="Bordetella uptake gene, domain 1"/>
    <property type="match status" value="1"/>
</dbReference>
<dbReference type="CDD" id="cd13578">
    <property type="entry name" value="PBP2_Bug27"/>
    <property type="match status" value="1"/>
</dbReference>
<dbReference type="Pfam" id="PF03401">
    <property type="entry name" value="TctC"/>
    <property type="match status" value="1"/>
</dbReference>
<comment type="caution">
    <text evidence="3">The sequence shown here is derived from an EMBL/GenBank/DDBJ whole genome shotgun (WGS) entry which is preliminary data.</text>
</comment>